<reference evidence="6 7" key="1">
    <citation type="submission" date="2020-02" db="EMBL/GenBank/DDBJ databases">
        <title>Bird 10,000 Genomes (B10K) Project - Family phase.</title>
        <authorList>
            <person name="Zhang G."/>
        </authorList>
    </citation>
    <scope>NUCLEOTIDE SEQUENCE [LARGE SCALE GENOMIC DNA]</scope>
    <source>
        <strain evidence="6">B10K-DU-013-51</strain>
        <tissue evidence="6">Mixed tissue sample</tissue>
    </source>
</reference>
<name>A0A7L4N429_9AVES</name>
<dbReference type="GO" id="GO:0005886">
    <property type="term" value="C:plasma membrane"/>
    <property type="evidence" value="ECO:0007669"/>
    <property type="project" value="TreeGrafter"/>
</dbReference>
<protein>
    <submittedName>
        <fullName evidence="6">TVBX1 protein</fullName>
    </submittedName>
</protein>
<evidence type="ECO:0000313" key="7">
    <source>
        <dbReference type="Proteomes" id="UP000586704"/>
    </source>
</evidence>
<dbReference type="PANTHER" id="PTHR23268:SF28">
    <property type="entry name" value="T CELL RECEPTOR BETA VARIABLE 19"/>
    <property type="match status" value="1"/>
</dbReference>
<dbReference type="AlphaFoldDB" id="A0A7L4N429"/>
<feature type="non-terminal residue" evidence="6">
    <location>
        <position position="121"/>
    </location>
</feature>
<dbReference type="Pfam" id="PF07686">
    <property type="entry name" value="V-set"/>
    <property type="match status" value="1"/>
</dbReference>
<dbReference type="Proteomes" id="UP000586704">
    <property type="component" value="Unassembled WGS sequence"/>
</dbReference>
<dbReference type="GO" id="GO:0002376">
    <property type="term" value="P:immune system process"/>
    <property type="evidence" value="ECO:0007669"/>
    <property type="project" value="UniProtKB-KW"/>
</dbReference>
<keyword evidence="2" id="KW-0391">Immunity</keyword>
<evidence type="ECO:0000313" key="6">
    <source>
        <dbReference type="EMBL" id="NXY82834.1"/>
    </source>
</evidence>
<organism evidence="6 7">
    <name type="scientific">Ceyx cyanopectus</name>
    <name type="common">Indigo-banded kingfisher</name>
    <dbReference type="NCBI Taxonomy" id="390723"/>
    <lineage>
        <taxon>Eukaryota</taxon>
        <taxon>Metazoa</taxon>
        <taxon>Chordata</taxon>
        <taxon>Craniata</taxon>
        <taxon>Vertebrata</taxon>
        <taxon>Euteleostomi</taxon>
        <taxon>Archelosauria</taxon>
        <taxon>Archosauria</taxon>
        <taxon>Dinosauria</taxon>
        <taxon>Saurischia</taxon>
        <taxon>Theropoda</taxon>
        <taxon>Coelurosauria</taxon>
        <taxon>Aves</taxon>
        <taxon>Neognathae</taxon>
        <taxon>Neoaves</taxon>
        <taxon>Telluraves</taxon>
        <taxon>Coraciimorphae</taxon>
        <taxon>Coraciiformes</taxon>
        <taxon>Alcedinidae</taxon>
        <taxon>Ceyx</taxon>
    </lineage>
</organism>
<evidence type="ECO:0000256" key="2">
    <source>
        <dbReference type="ARBA" id="ARBA00022859"/>
    </source>
</evidence>
<keyword evidence="7" id="KW-1185">Reference proteome</keyword>
<evidence type="ECO:0000256" key="1">
    <source>
        <dbReference type="ARBA" id="ARBA00022729"/>
    </source>
</evidence>
<dbReference type="InterPro" id="IPR036179">
    <property type="entry name" value="Ig-like_dom_sf"/>
</dbReference>
<sequence length="121" mass="13996">MWTAWCMAVYFFGARAEIIQTSSLVVKEDMKVTLTCSQNDGHSSMYWYLQQLGKGLQLIYYSFGEKQQKEGDIHFGYKASRLNLSHFYLDILSVKMNHSAVYFCASSLDTPLQRHLLSLHK</sequence>
<dbReference type="SUPFAM" id="SSF48726">
    <property type="entry name" value="Immunoglobulin"/>
    <property type="match status" value="1"/>
</dbReference>
<dbReference type="SMART" id="SM00406">
    <property type="entry name" value="IGv"/>
    <property type="match status" value="1"/>
</dbReference>
<feature type="signal peptide" evidence="3">
    <location>
        <begin position="1"/>
        <end position="16"/>
    </location>
</feature>
<gene>
    <name evidence="6" type="primary">Trbv241</name>
    <name evidence="6" type="ORF">CEYCYA_R11292</name>
</gene>
<dbReference type="OrthoDB" id="9803478at2759"/>
<feature type="non-terminal residue" evidence="6">
    <location>
        <position position="1"/>
    </location>
</feature>
<dbReference type="PANTHER" id="PTHR23268">
    <property type="entry name" value="T-CELL RECEPTOR BETA CHAIN"/>
    <property type="match status" value="1"/>
</dbReference>
<dbReference type="GO" id="GO:0007166">
    <property type="term" value="P:cell surface receptor signaling pathway"/>
    <property type="evidence" value="ECO:0007669"/>
    <property type="project" value="TreeGrafter"/>
</dbReference>
<feature type="domain" description="Immunoglobulin V-set" evidence="4">
    <location>
        <begin position="31"/>
        <end position="106"/>
    </location>
</feature>
<dbReference type="InterPro" id="IPR013783">
    <property type="entry name" value="Ig-like_fold"/>
</dbReference>
<evidence type="ECO:0000259" key="5">
    <source>
        <dbReference type="SMART" id="SM00409"/>
    </source>
</evidence>
<accession>A0A7L4N429</accession>
<feature type="domain" description="Immunoglobulin" evidence="5">
    <location>
        <begin position="21"/>
        <end position="120"/>
    </location>
</feature>
<comment type="caution">
    <text evidence="6">The sequence shown here is derived from an EMBL/GenBank/DDBJ whole genome shotgun (WGS) entry which is preliminary data.</text>
</comment>
<dbReference type="InterPro" id="IPR003599">
    <property type="entry name" value="Ig_sub"/>
</dbReference>
<feature type="chain" id="PRO_5029843315" evidence="3">
    <location>
        <begin position="17"/>
        <end position="121"/>
    </location>
</feature>
<keyword evidence="1 3" id="KW-0732">Signal</keyword>
<evidence type="ECO:0000259" key="4">
    <source>
        <dbReference type="SMART" id="SM00406"/>
    </source>
</evidence>
<dbReference type="InterPro" id="IPR050413">
    <property type="entry name" value="TCR_beta_variable"/>
</dbReference>
<proteinExistence type="predicted"/>
<dbReference type="Gene3D" id="2.60.40.10">
    <property type="entry name" value="Immunoglobulins"/>
    <property type="match status" value="1"/>
</dbReference>
<evidence type="ECO:0000256" key="3">
    <source>
        <dbReference type="SAM" id="SignalP"/>
    </source>
</evidence>
<dbReference type="SMART" id="SM00409">
    <property type="entry name" value="IG"/>
    <property type="match status" value="1"/>
</dbReference>
<dbReference type="InterPro" id="IPR013106">
    <property type="entry name" value="Ig_V-set"/>
</dbReference>
<dbReference type="EMBL" id="VYZU01016680">
    <property type="protein sequence ID" value="NXY82834.1"/>
    <property type="molecule type" value="Genomic_DNA"/>
</dbReference>